<dbReference type="SMART" id="SM00091">
    <property type="entry name" value="PAS"/>
    <property type="match status" value="2"/>
</dbReference>
<keyword evidence="8" id="KW-0547">Nucleotide-binding</keyword>
<keyword evidence="7 14" id="KW-0812">Transmembrane</keyword>
<keyword evidence="9" id="KW-0418">Kinase</keyword>
<keyword evidence="14" id="KW-0472">Membrane</keyword>
<evidence type="ECO:0000256" key="5">
    <source>
        <dbReference type="ARBA" id="ARBA00022553"/>
    </source>
</evidence>
<dbReference type="EC" id="2.7.13.3" evidence="3"/>
<dbReference type="SMART" id="SM00086">
    <property type="entry name" value="PAC"/>
    <property type="match status" value="2"/>
</dbReference>
<dbReference type="SUPFAM" id="SSF55785">
    <property type="entry name" value="PYP-like sensor domain (PAS domain)"/>
    <property type="match status" value="2"/>
</dbReference>
<feature type="domain" description="Histidine kinase" evidence="15">
    <location>
        <begin position="759"/>
        <end position="966"/>
    </location>
</feature>
<dbReference type="InterPro" id="IPR035965">
    <property type="entry name" value="PAS-like_dom_sf"/>
</dbReference>
<dbReference type="Pfam" id="PF08447">
    <property type="entry name" value="PAS_3"/>
    <property type="match status" value="1"/>
</dbReference>
<gene>
    <name evidence="18" type="ORF">KTS37_12935</name>
</gene>
<keyword evidence="19" id="KW-1185">Reference proteome</keyword>
<dbReference type="PROSITE" id="PS50113">
    <property type="entry name" value="PAC"/>
    <property type="match status" value="1"/>
</dbReference>
<dbReference type="InterPro" id="IPR052162">
    <property type="entry name" value="Sensor_kinase/Photoreceptor"/>
</dbReference>
<dbReference type="Gene3D" id="3.30.450.40">
    <property type="match status" value="1"/>
</dbReference>
<evidence type="ECO:0000256" key="10">
    <source>
        <dbReference type="ARBA" id="ARBA00022840"/>
    </source>
</evidence>
<dbReference type="Pfam" id="PF02518">
    <property type="entry name" value="HATPase_c"/>
    <property type="match status" value="1"/>
</dbReference>
<dbReference type="SUPFAM" id="SSF55874">
    <property type="entry name" value="ATPase domain of HSP90 chaperone/DNA topoisomerase II/histidine kinase"/>
    <property type="match status" value="1"/>
</dbReference>
<dbReference type="PRINTS" id="PR00344">
    <property type="entry name" value="BCTRLSENSOR"/>
</dbReference>
<feature type="domain" description="PAC" evidence="17">
    <location>
        <begin position="537"/>
        <end position="590"/>
    </location>
</feature>
<dbReference type="InterPro" id="IPR013767">
    <property type="entry name" value="PAS_fold"/>
</dbReference>
<evidence type="ECO:0000256" key="7">
    <source>
        <dbReference type="ARBA" id="ARBA00022692"/>
    </source>
</evidence>
<accession>A0AA41G9M2</accession>
<dbReference type="GO" id="GO:0005524">
    <property type="term" value="F:ATP binding"/>
    <property type="evidence" value="ECO:0007669"/>
    <property type="project" value="UniProtKB-KW"/>
</dbReference>
<dbReference type="SUPFAM" id="SSF55781">
    <property type="entry name" value="GAF domain-like"/>
    <property type="match status" value="1"/>
</dbReference>
<dbReference type="CDD" id="cd00130">
    <property type="entry name" value="PAS"/>
    <property type="match status" value="2"/>
</dbReference>
<evidence type="ECO:0000256" key="3">
    <source>
        <dbReference type="ARBA" id="ARBA00012438"/>
    </source>
</evidence>
<comment type="subcellular location">
    <subcellularLocation>
        <location evidence="2">Cell membrane</location>
        <topology evidence="2">Multi-pass membrane protein</topology>
    </subcellularLocation>
</comment>
<feature type="coiled-coil region" evidence="13">
    <location>
        <begin position="310"/>
        <end position="341"/>
    </location>
</feature>
<dbReference type="CDD" id="cd18773">
    <property type="entry name" value="PDC1_HK_sensor"/>
    <property type="match status" value="1"/>
</dbReference>
<reference evidence="18" key="1">
    <citation type="submission" date="2021-06" db="EMBL/GenBank/DDBJ databases">
        <title>New haloarchaea isolates fom saline soil.</title>
        <authorList>
            <person name="Duran-Viseras A."/>
            <person name="Sanchez-Porro C.S."/>
            <person name="Ventosa A."/>
        </authorList>
    </citation>
    <scope>NUCLEOTIDE SEQUENCE</scope>
    <source>
        <strain evidence="18">JCM 18369</strain>
    </source>
</reference>
<dbReference type="GO" id="GO:0004673">
    <property type="term" value="F:protein histidine kinase activity"/>
    <property type="evidence" value="ECO:0007669"/>
    <property type="project" value="UniProtKB-EC"/>
</dbReference>
<evidence type="ECO:0000259" key="16">
    <source>
        <dbReference type="PROSITE" id="PS50112"/>
    </source>
</evidence>
<dbReference type="Gene3D" id="3.30.565.10">
    <property type="entry name" value="Histidine kinase-like ATPase, C-terminal domain"/>
    <property type="match status" value="1"/>
</dbReference>
<evidence type="ECO:0000259" key="17">
    <source>
        <dbReference type="PROSITE" id="PS50113"/>
    </source>
</evidence>
<dbReference type="InterPro" id="IPR003594">
    <property type="entry name" value="HATPase_dom"/>
</dbReference>
<evidence type="ECO:0000256" key="2">
    <source>
        <dbReference type="ARBA" id="ARBA00004651"/>
    </source>
</evidence>
<dbReference type="NCBIfam" id="TIGR00229">
    <property type="entry name" value="sensory_box"/>
    <property type="match status" value="2"/>
</dbReference>
<dbReference type="InterPro" id="IPR036890">
    <property type="entry name" value="HATPase_C_sf"/>
</dbReference>
<keyword evidence="4" id="KW-1003">Cell membrane</keyword>
<dbReference type="InterPro" id="IPR029151">
    <property type="entry name" value="Sensor-like_sf"/>
</dbReference>
<feature type="transmembrane region" description="Helical" evidence="14">
    <location>
        <begin position="248"/>
        <end position="269"/>
    </location>
</feature>
<comment type="caution">
    <text evidence="18">The sequence shown here is derived from an EMBL/GenBank/DDBJ whole genome shotgun (WGS) entry which is preliminary data.</text>
</comment>
<evidence type="ECO:0000256" key="14">
    <source>
        <dbReference type="SAM" id="Phobius"/>
    </source>
</evidence>
<dbReference type="PROSITE" id="PS50109">
    <property type="entry name" value="HIS_KIN"/>
    <property type="match status" value="1"/>
</dbReference>
<keyword evidence="10" id="KW-0067">ATP-binding</keyword>
<evidence type="ECO:0000256" key="9">
    <source>
        <dbReference type="ARBA" id="ARBA00022777"/>
    </source>
</evidence>
<evidence type="ECO:0000259" key="15">
    <source>
        <dbReference type="PROSITE" id="PS50109"/>
    </source>
</evidence>
<evidence type="ECO:0000256" key="12">
    <source>
        <dbReference type="ARBA" id="ARBA00023012"/>
    </source>
</evidence>
<dbReference type="Proteomes" id="UP001166304">
    <property type="component" value="Unassembled WGS sequence"/>
</dbReference>
<keyword evidence="12" id="KW-0902">Two-component regulatory system</keyword>
<dbReference type="PROSITE" id="PS50112">
    <property type="entry name" value="PAS"/>
    <property type="match status" value="2"/>
</dbReference>
<evidence type="ECO:0000256" key="4">
    <source>
        <dbReference type="ARBA" id="ARBA00022475"/>
    </source>
</evidence>
<evidence type="ECO:0000256" key="11">
    <source>
        <dbReference type="ARBA" id="ARBA00022989"/>
    </source>
</evidence>
<evidence type="ECO:0000256" key="1">
    <source>
        <dbReference type="ARBA" id="ARBA00000085"/>
    </source>
</evidence>
<sequence length="967" mass="106492">MKLRAQFGLVLVVLAVVLSGIVFTGFQMNKQSVADQQTASVSHASEEVANDLNTRIAGLKRTVRLRSTNPAITAHGEPRQHRALQATVDESAFSGVSVIHRNGTMTGIAAGLDAETRDRLVGSDFSNRRYFQRAVRGETYVSTPVVAESGHHIVTFSTPIYRNGTVVATLNAALHLEDSSFLRNATYAVDGYQGVTVRSRSEEAIYERRPEPTTNLIVASATVAETGWTVSVQASRDVLADDLRLVTLYQFGAVGLALLLVGGLGVLLYTRTLSYHERLLDGFDRLSGGDYGYELDTDATEDWKRILSGFNDMSRTLAAYEREQTEQNEQLQRERDRFRALFQGIPEPVVIVEFTGDGTILKDANEAFETTFGYEVEETSGEDLNDLIVPESELAEARAIDELASAGGQATEEVRRETVDGVRDFLFRSTPLVHEDDTDQQFGVYVDITERKAQERALRALTERLDMALEGGRLGVWDWNVQTDAVTYDERWAEMLGYDLDDIDNQLSAWENRIHPDDRADVDAALDAHMDGETEYYECDHRLRTKAGDWIWIRDVGRVVERSDDGEPLRAVGIHQDITKQKSRERTLRETLEGTRTLIQAETATEAAEIAVDIAANVLSFPVSGVHLDESRRRPDPTASGDGAGERIGFVPSGEAGGDHAVHEIVRDAYASGETRVVCDVGETYPEIAAEASVESVLVHPLSAHGVFVTAARSAAAFDEFDRNLAELLAAILTATLDRLHREQRIEAQRDNLDLLNQIVRHDIRNDLQILLARLDILADRVDEGELEHVEIALKSAESAVELTRTARDMSDVMLQSETDSHPVSLRGVIDRQLDEFRSTEPQAQLSVDGPLPPVTVAANEMIDSVVRNLLKNAVQHTDKETPEVTVSAEERADSVVLRVADNGPGVPEEVRDSIFGKGQKGLDSKGTGIGLYLVYALVDGYGGDVWVEDNEPEGAVFAVELPKAST</sequence>
<dbReference type="InterPro" id="IPR001610">
    <property type="entry name" value="PAC"/>
</dbReference>
<protein>
    <recommendedName>
        <fullName evidence="3">histidine kinase</fullName>
        <ecNumber evidence="3">2.7.13.3</ecNumber>
    </recommendedName>
</protein>
<name>A0AA41G9M2_9EURY</name>
<dbReference type="PANTHER" id="PTHR43304:SF1">
    <property type="entry name" value="PAC DOMAIN-CONTAINING PROTEIN"/>
    <property type="match status" value="1"/>
</dbReference>
<dbReference type="EMBL" id="JAHQXE010000004">
    <property type="protein sequence ID" value="MBV0902692.1"/>
    <property type="molecule type" value="Genomic_DNA"/>
</dbReference>
<dbReference type="InterPro" id="IPR000014">
    <property type="entry name" value="PAS"/>
</dbReference>
<dbReference type="InterPro" id="IPR005467">
    <property type="entry name" value="His_kinase_dom"/>
</dbReference>
<dbReference type="InterPro" id="IPR000700">
    <property type="entry name" value="PAS-assoc_C"/>
</dbReference>
<evidence type="ECO:0000256" key="6">
    <source>
        <dbReference type="ARBA" id="ARBA00022679"/>
    </source>
</evidence>
<dbReference type="SUPFAM" id="SSF103190">
    <property type="entry name" value="Sensory domain-like"/>
    <property type="match status" value="1"/>
</dbReference>
<keyword evidence="6" id="KW-0808">Transferase</keyword>
<dbReference type="InterPro" id="IPR029016">
    <property type="entry name" value="GAF-like_dom_sf"/>
</dbReference>
<dbReference type="PANTHER" id="PTHR43304">
    <property type="entry name" value="PHYTOCHROME-LIKE PROTEIN CPH1"/>
    <property type="match status" value="1"/>
</dbReference>
<dbReference type="Gene3D" id="3.30.450.20">
    <property type="entry name" value="PAS domain"/>
    <property type="match status" value="3"/>
</dbReference>
<dbReference type="RefSeq" id="WP_162414270.1">
    <property type="nucleotide sequence ID" value="NZ_JAHQXE010000004.1"/>
</dbReference>
<dbReference type="SMART" id="SM00387">
    <property type="entry name" value="HATPase_c"/>
    <property type="match status" value="1"/>
</dbReference>
<evidence type="ECO:0000313" key="19">
    <source>
        <dbReference type="Proteomes" id="UP001166304"/>
    </source>
</evidence>
<comment type="catalytic activity">
    <reaction evidence="1">
        <text>ATP + protein L-histidine = ADP + protein N-phospho-L-histidine.</text>
        <dbReference type="EC" id="2.7.13.3"/>
    </reaction>
</comment>
<proteinExistence type="predicted"/>
<keyword evidence="5" id="KW-0597">Phosphoprotein</keyword>
<organism evidence="18 19">
    <name type="scientific">Haloarcula salina</name>
    <dbReference type="NCBI Taxonomy" id="1429914"/>
    <lineage>
        <taxon>Archaea</taxon>
        <taxon>Methanobacteriati</taxon>
        <taxon>Methanobacteriota</taxon>
        <taxon>Stenosarchaea group</taxon>
        <taxon>Halobacteria</taxon>
        <taxon>Halobacteriales</taxon>
        <taxon>Haloarculaceae</taxon>
        <taxon>Haloarcula</taxon>
    </lineage>
</organism>
<evidence type="ECO:0000256" key="8">
    <source>
        <dbReference type="ARBA" id="ARBA00022741"/>
    </source>
</evidence>
<dbReference type="InterPro" id="IPR004358">
    <property type="entry name" value="Sig_transdc_His_kin-like_C"/>
</dbReference>
<dbReference type="GO" id="GO:0000160">
    <property type="term" value="P:phosphorelay signal transduction system"/>
    <property type="evidence" value="ECO:0007669"/>
    <property type="project" value="UniProtKB-KW"/>
</dbReference>
<dbReference type="GO" id="GO:0005886">
    <property type="term" value="C:plasma membrane"/>
    <property type="evidence" value="ECO:0007669"/>
    <property type="project" value="UniProtKB-SubCell"/>
</dbReference>
<dbReference type="Pfam" id="PF00989">
    <property type="entry name" value="PAS"/>
    <property type="match status" value="1"/>
</dbReference>
<keyword evidence="11 14" id="KW-1133">Transmembrane helix</keyword>
<evidence type="ECO:0000313" key="18">
    <source>
        <dbReference type="EMBL" id="MBV0902692.1"/>
    </source>
</evidence>
<feature type="domain" description="PAS" evidence="16">
    <location>
        <begin position="334"/>
        <end position="407"/>
    </location>
</feature>
<dbReference type="AlphaFoldDB" id="A0AA41G9M2"/>
<keyword evidence="13" id="KW-0175">Coiled coil</keyword>
<dbReference type="InterPro" id="IPR013655">
    <property type="entry name" value="PAS_fold_3"/>
</dbReference>
<evidence type="ECO:0000256" key="13">
    <source>
        <dbReference type="SAM" id="Coils"/>
    </source>
</evidence>
<dbReference type="GO" id="GO:0006355">
    <property type="term" value="P:regulation of DNA-templated transcription"/>
    <property type="evidence" value="ECO:0007669"/>
    <property type="project" value="InterPro"/>
</dbReference>
<feature type="domain" description="PAS" evidence="16">
    <location>
        <begin position="461"/>
        <end position="533"/>
    </location>
</feature>